<comment type="caution">
    <text evidence="2">The sequence shown here is derived from an EMBL/GenBank/DDBJ whole genome shotgun (WGS) entry which is preliminary data.</text>
</comment>
<evidence type="ECO:0000313" key="2">
    <source>
        <dbReference type="EMBL" id="KAJ0194651.1"/>
    </source>
</evidence>
<dbReference type="EMBL" id="NBSK02000007">
    <property type="protein sequence ID" value="KAJ0194651.1"/>
    <property type="molecule type" value="Genomic_DNA"/>
</dbReference>
<name>A0A9R1UXR4_LACSA</name>
<proteinExistence type="predicted"/>
<feature type="compositionally biased region" description="Basic and acidic residues" evidence="1">
    <location>
        <begin position="142"/>
        <end position="155"/>
    </location>
</feature>
<sequence>MEEKIAKKKPCGIFLKTEHPTNMCLILQEDVAPVKQNFQSPNFQNHNSHHQPIFSSMALEDIASQLATYVGCLESQGKLPGHTENNLKHNVSVLSLRSGKSYGGPGASELEKEAEEEYEEILVEEEYLKESEKEEEECKEVLVEEESKTLGEKETPTPVKPNMKEYKPLPPFPSRLKNTKREREDAYIMEILHKVEVNLPLLDVIKHIPQYAKFLKILCISKKKNEI</sequence>
<evidence type="ECO:0008006" key="4">
    <source>
        <dbReference type="Google" id="ProtNLM"/>
    </source>
</evidence>
<reference evidence="2 3" key="1">
    <citation type="journal article" date="2017" name="Nat. Commun.">
        <title>Genome assembly with in vitro proximity ligation data and whole-genome triplication in lettuce.</title>
        <authorList>
            <person name="Reyes-Chin-Wo S."/>
            <person name="Wang Z."/>
            <person name="Yang X."/>
            <person name="Kozik A."/>
            <person name="Arikit S."/>
            <person name="Song C."/>
            <person name="Xia L."/>
            <person name="Froenicke L."/>
            <person name="Lavelle D.O."/>
            <person name="Truco M.J."/>
            <person name="Xia R."/>
            <person name="Zhu S."/>
            <person name="Xu C."/>
            <person name="Xu H."/>
            <person name="Xu X."/>
            <person name="Cox K."/>
            <person name="Korf I."/>
            <person name="Meyers B.C."/>
            <person name="Michelmore R.W."/>
        </authorList>
    </citation>
    <scope>NUCLEOTIDE SEQUENCE [LARGE SCALE GENOMIC DNA]</scope>
    <source>
        <strain evidence="3">cv. Salinas</strain>
        <tissue evidence="2">Seedlings</tissue>
    </source>
</reference>
<feature type="region of interest" description="Disordered" evidence="1">
    <location>
        <begin position="142"/>
        <end position="176"/>
    </location>
</feature>
<protein>
    <recommendedName>
        <fullName evidence="4">Retrotransposon gag protein</fullName>
    </recommendedName>
</protein>
<organism evidence="2 3">
    <name type="scientific">Lactuca sativa</name>
    <name type="common">Garden lettuce</name>
    <dbReference type="NCBI Taxonomy" id="4236"/>
    <lineage>
        <taxon>Eukaryota</taxon>
        <taxon>Viridiplantae</taxon>
        <taxon>Streptophyta</taxon>
        <taxon>Embryophyta</taxon>
        <taxon>Tracheophyta</taxon>
        <taxon>Spermatophyta</taxon>
        <taxon>Magnoliopsida</taxon>
        <taxon>eudicotyledons</taxon>
        <taxon>Gunneridae</taxon>
        <taxon>Pentapetalae</taxon>
        <taxon>asterids</taxon>
        <taxon>campanulids</taxon>
        <taxon>Asterales</taxon>
        <taxon>Asteraceae</taxon>
        <taxon>Cichorioideae</taxon>
        <taxon>Cichorieae</taxon>
        <taxon>Lactucinae</taxon>
        <taxon>Lactuca</taxon>
    </lineage>
</organism>
<accession>A0A9R1UXR4</accession>
<evidence type="ECO:0000313" key="3">
    <source>
        <dbReference type="Proteomes" id="UP000235145"/>
    </source>
</evidence>
<dbReference type="Proteomes" id="UP000235145">
    <property type="component" value="Unassembled WGS sequence"/>
</dbReference>
<gene>
    <name evidence="2" type="ORF">LSAT_V11C700372580</name>
</gene>
<evidence type="ECO:0000256" key="1">
    <source>
        <dbReference type="SAM" id="MobiDB-lite"/>
    </source>
</evidence>
<keyword evidence="3" id="KW-1185">Reference proteome</keyword>
<dbReference type="AlphaFoldDB" id="A0A9R1UXR4"/>